<name>B8GJ58_METPE</name>
<gene>
    <name evidence="1" type="ordered locus">Mpal_0247</name>
</gene>
<dbReference type="Proteomes" id="UP000002457">
    <property type="component" value="Chromosome"/>
</dbReference>
<dbReference type="KEGG" id="mpl:Mpal_0247"/>
<keyword evidence="2" id="KW-1185">Reference proteome</keyword>
<accession>B8GJ58</accession>
<protein>
    <submittedName>
        <fullName evidence="1">Putative PAS/PAC sensor protein</fullName>
    </submittedName>
</protein>
<dbReference type="EMBL" id="CP001338">
    <property type="protein sequence ID" value="ACL15631.1"/>
    <property type="molecule type" value="Genomic_DNA"/>
</dbReference>
<dbReference type="eggNOG" id="arCOG02357">
    <property type="taxonomic scope" value="Archaea"/>
</dbReference>
<sequence length="80" mass="8950">MIPALLQELMTFAIEKAVKITASSIGYLANVNDDETLLTMFARSTEAMKRSDITERRRVDRPVPETPGLIECIRSSARPL</sequence>
<dbReference type="AlphaFoldDB" id="B8GJ58"/>
<reference evidence="1 2" key="1">
    <citation type="journal article" date="2015" name="Genome Announc.">
        <title>Complete Genome Sequence of Methanosphaerula palustris E1-9CT, a Hydrogenotrophic Methanogen Isolated from a Minerotrophic Fen Peatland.</title>
        <authorList>
            <person name="Cadillo-Quiroz H."/>
            <person name="Browne P."/>
            <person name="Kyrpides N."/>
            <person name="Woyke T."/>
            <person name="Goodwin L."/>
            <person name="Detter C."/>
            <person name="Yavitt J.B."/>
            <person name="Zinder S.H."/>
        </authorList>
    </citation>
    <scope>NUCLEOTIDE SEQUENCE [LARGE SCALE GENOMIC DNA]</scope>
    <source>
        <strain evidence="2">ATCC BAA-1556 / DSM 19958 / E1-9c</strain>
    </source>
</reference>
<organism evidence="1 2">
    <name type="scientific">Methanosphaerula palustris (strain ATCC BAA-1556 / DSM 19958 / E1-9c)</name>
    <dbReference type="NCBI Taxonomy" id="521011"/>
    <lineage>
        <taxon>Archaea</taxon>
        <taxon>Methanobacteriati</taxon>
        <taxon>Methanobacteriota</taxon>
        <taxon>Stenosarchaea group</taxon>
        <taxon>Methanomicrobia</taxon>
        <taxon>Methanomicrobiales</taxon>
        <taxon>Methanoregulaceae</taxon>
        <taxon>Methanosphaerula</taxon>
    </lineage>
</organism>
<dbReference type="OrthoDB" id="8127at2157"/>
<evidence type="ECO:0000313" key="1">
    <source>
        <dbReference type="EMBL" id="ACL15631.1"/>
    </source>
</evidence>
<dbReference type="HOGENOM" id="CLU_2581468_0_0_2"/>
<evidence type="ECO:0000313" key="2">
    <source>
        <dbReference type="Proteomes" id="UP000002457"/>
    </source>
</evidence>
<dbReference type="GeneID" id="7270633"/>
<dbReference type="RefSeq" id="WP_012616950.1">
    <property type="nucleotide sequence ID" value="NC_011832.1"/>
</dbReference>
<proteinExistence type="predicted"/>
<dbReference type="STRING" id="521011.Mpal_0247"/>